<organism evidence="1 2">
    <name type="scientific">Rhodococcoides kyotonense</name>
    <dbReference type="NCBI Taxonomy" id="398843"/>
    <lineage>
        <taxon>Bacteria</taxon>
        <taxon>Bacillati</taxon>
        <taxon>Actinomycetota</taxon>
        <taxon>Actinomycetes</taxon>
        <taxon>Mycobacteriales</taxon>
        <taxon>Nocardiaceae</taxon>
        <taxon>Rhodococcoides</taxon>
    </lineage>
</organism>
<accession>A0A239L799</accession>
<evidence type="ECO:0000313" key="1">
    <source>
        <dbReference type="EMBL" id="SNT25733.1"/>
    </source>
</evidence>
<proteinExistence type="predicted"/>
<reference evidence="2" key="1">
    <citation type="submission" date="2017-06" db="EMBL/GenBank/DDBJ databases">
        <authorList>
            <person name="Varghese N."/>
            <person name="Submissions S."/>
        </authorList>
    </citation>
    <scope>NUCLEOTIDE SEQUENCE [LARGE SCALE GENOMIC DNA]</scope>
    <source>
        <strain evidence="2">JCM 23211</strain>
    </source>
</reference>
<protein>
    <submittedName>
        <fullName evidence="1">Uncharacterized protein</fullName>
    </submittedName>
</protein>
<dbReference type="EMBL" id="FZOW01000012">
    <property type="protein sequence ID" value="SNT25733.1"/>
    <property type="molecule type" value="Genomic_DNA"/>
</dbReference>
<dbReference type="Proteomes" id="UP000198327">
    <property type="component" value="Unassembled WGS sequence"/>
</dbReference>
<dbReference type="RefSeq" id="WP_089249332.1">
    <property type="nucleotide sequence ID" value="NZ_FZOW01000012.1"/>
</dbReference>
<sequence length="333" mass="36534">MKTSSDLSSLALQLLRKLDIRVAAGGRTDWHLILPNGLTHSVRVQVRRQPPPPSWVKNLRPLVADTSLLIVTGHITPYLREQAQQRSLDVIDIENETAIIAGSTFALTPSDSLPGYTASVARGRKPWVRWATERLLMLSDEPITQAEIAAALAVTQQSVSYVLRAHRYARRAVDGWSIKDKRRQLDGYLLEYPGPGGASAYWFQLGYSVQQADDATSFIAEMGMSALRTGDAAADKYAPWRLPLTASIYSTEILDFTPAGFTPAGIDEHTLRVTVPEDSTIWKTAAVASSITRRSDLVDPIVALYDVLRSPGADAAEAADRLRQAIIEGSWRG</sequence>
<gene>
    <name evidence="1" type="ORF">SAMN05421642_11255</name>
</gene>
<keyword evidence="2" id="KW-1185">Reference proteome</keyword>
<evidence type="ECO:0000313" key="2">
    <source>
        <dbReference type="Proteomes" id="UP000198327"/>
    </source>
</evidence>
<dbReference type="OrthoDB" id="3338463at2"/>
<name>A0A239L799_9NOCA</name>
<dbReference type="AlphaFoldDB" id="A0A239L799"/>